<dbReference type="EMBL" id="JACVVK020000038">
    <property type="protein sequence ID" value="KAK7500339.1"/>
    <property type="molecule type" value="Genomic_DNA"/>
</dbReference>
<accession>A0ABD0LLE3</accession>
<sequence>MRSRQAILASPRARACITDIERSGIRSKWNRQLLTSILVYFSRFTESWPQVDTKEKAELAISVSTGERKRRLLQAWLSARENENRRNEVERWAVFQQVWLSLPVWVLAPYQSKTGVSAKLNSML</sequence>
<reference evidence="1 2" key="1">
    <citation type="journal article" date="2023" name="Sci. Data">
        <title>Genome assembly of the Korean intertidal mud-creeper Batillaria attramentaria.</title>
        <authorList>
            <person name="Patra A.K."/>
            <person name="Ho P.T."/>
            <person name="Jun S."/>
            <person name="Lee S.J."/>
            <person name="Kim Y."/>
            <person name="Won Y.J."/>
        </authorList>
    </citation>
    <scope>NUCLEOTIDE SEQUENCE [LARGE SCALE GENOMIC DNA]</scope>
    <source>
        <strain evidence="1">Wonlab-2016</strain>
    </source>
</reference>
<evidence type="ECO:0000313" key="2">
    <source>
        <dbReference type="Proteomes" id="UP001519460"/>
    </source>
</evidence>
<comment type="caution">
    <text evidence="1">The sequence shown here is derived from an EMBL/GenBank/DDBJ whole genome shotgun (WGS) entry which is preliminary data.</text>
</comment>
<dbReference type="Proteomes" id="UP001519460">
    <property type="component" value="Unassembled WGS sequence"/>
</dbReference>
<evidence type="ECO:0000313" key="1">
    <source>
        <dbReference type="EMBL" id="KAK7500339.1"/>
    </source>
</evidence>
<gene>
    <name evidence="1" type="ORF">BaRGS_00008562</name>
</gene>
<keyword evidence="2" id="KW-1185">Reference proteome</keyword>
<organism evidence="1 2">
    <name type="scientific">Batillaria attramentaria</name>
    <dbReference type="NCBI Taxonomy" id="370345"/>
    <lineage>
        <taxon>Eukaryota</taxon>
        <taxon>Metazoa</taxon>
        <taxon>Spiralia</taxon>
        <taxon>Lophotrochozoa</taxon>
        <taxon>Mollusca</taxon>
        <taxon>Gastropoda</taxon>
        <taxon>Caenogastropoda</taxon>
        <taxon>Sorbeoconcha</taxon>
        <taxon>Cerithioidea</taxon>
        <taxon>Batillariidae</taxon>
        <taxon>Batillaria</taxon>
    </lineage>
</organism>
<protein>
    <submittedName>
        <fullName evidence="1">Uncharacterized protein</fullName>
    </submittedName>
</protein>
<proteinExistence type="predicted"/>
<name>A0ABD0LLE3_9CAEN</name>
<dbReference type="AlphaFoldDB" id="A0ABD0LLE3"/>